<sequence>MVEQQQHLRNAHRVVSTSRSGACTSETSDLEHSVKELRSEIKQSEDRPQVQSSWDTELNNKEPPFEQPPMEILLCIFELAAGRATHEAVYNSDVQAMEIPLFYRTLVESTNHIPQLVKRIHLNCVVHPHHLSPHANVVNEYMHSILGLCRNLQYFDIYDTVRSANLRAIALEASPHFRNLTSLVLGPCVDATFKVPDLSLPGLRTFQCSRLFLIHSTHWSFPRLENWTLLILSDQKISRSDLLSRSVIKFLEMSGAMLRFLHFYGEWERQCMWDFSNDDPQKVWKSVLDELPILCPFLRHLVTFPMPPSNFSGHPALNWIDMWDSSFTSDVAEEVRESMCDTQGFPQLRIVRRLDVALSLYIDLPTMIPPDVSFFNGASTVIWRLPGMDVAQTKQSVMRLNLKPDYFDDDLDSVDDPDEDSSEWSSSEEEGWGMSDVEGHETEMKIQRSIESLIQYEGKEE</sequence>
<evidence type="ECO:0000313" key="3">
    <source>
        <dbReference type="Proteomes" id="UP000310158"/>
    </source>
</evidence>
<evidence type="ECO:0000313" key="2">
    <source>
        <dbReference type="EMBL" id="THH13910.1"/>
    </source>
</evidence>
<feature type="region of interest" description="Disordered" evidence="1">
    <location>
        <begin position="409"/>
        <end position="441"/>
    </location>
</feature>
<dbReference type="OrthoDB" id="3258555at2759"/>
<feature type="compositionally biased region" description="Polar residues" evidence="1">
    <location>
        <begin position="15"/>
        <end position="27"/>
    </location>
</feature>
<feature type="region of interest" description="Disordered" evidence="1">
    <location>
        <begin position="1"/>
        <end position="62"/>
    </location>
</feature>
<accession>A0A4S4LUH1</accession>
<keyword evidence="3" id="KW-1185">Reference proteome</keyword>
<feature type="compositionally biased region" description="Basic and acidic residues" evidence="1">
    <location>
        <begin position="29"/>
        <end position="48"/>
    </location>
</feature>
<gene>
    <name evidence="2" type="ORF">EW146_g6370</name>
</gene>
<evidence type="ECO:0000256" key="1">
    <source>
        <dbReference type="SAM" id="MobiDB-lite"/>
    </source>
</evidence>
<feature type="compositionally biased region" description="Acidic residues" evidence="1">
    <location>
        <begin position="409"/>
        <end position="431"/>
    </location>
</feature>
<dbReference type="AlphaFoldDB" id="A0A4S4LUH1"/>
<dbReference type="SUPFAM" id="SSF52047">
    <property type="entry name" value="RNI-like"/>
    <property type="match status" value="1"/>
</dbReference>
<proteinExistence type="predicted"/>
<name>A0A4S4LUH1_9AGAM</name>
<dbReference type="Proteomes" id="UP000310158">
    <property type="component" value="Unassembled WGS sequence"/>
</dbReference>
<dbReference type="EMBL" id="SGPL01000316">
    <property type="protein sequence ID" value="THH13910.1"/>
    <property type="molecule type" value="Genomic_DNA"/>
</dbReference>
<protein>
    <recommendedName>
        <fullName evidence="4">F-box domain-containing protein</fullName>
    </recommendedName>
</protein>
<evidence type="ECO:0008006" key="4">
    <source>
        <dbReference type="Google" id="ProtNLM"/>
    </source>
</evidence>
<reference evidence="2 3" key="1">
    <citation type="submission" date="2019-02" db="EMBL/GenBank/DDBJ databases">
        <title>Genome sequencing of the rare red list fungi Bondarzewia mesenterica.</title>
        <authorList>
            <person name="Buettner E."/>
            <person name="Kellner H."/>
        </authorList>
    </citation>
    <scope>NUCLEOTIDE SEQUENCE [LARGE SCALE GENOMIC DNA]</scope>
    <source>
        <strain evidence="2 3">DSM 108281</strain>
    </source>
</reference>
<organism evidence="2 3">
    <name type="scientific">Bondarzewia mesenterica</name>
    <dbReference type="NCBI Taxonomy" id="1095465"/>
    <lineage>
        <taxon>Eukaryota</taxon>
        <taxon>Fungi</taxon>
        <taxon>Dikarya</taxon>
        <taxon>Basidiomycota</taxon>
        <taxon>Agaricomycotina</taxon>
        <taxon>Agaricomycetes</taxon>
        <taxon>Russulales</taxon>
        <taxon>Bondarzewiaceae</taxon>
        <taxon>Bondarzewia</taxon>
    </lineage>
</organism>
<comment type="caution">
    <text evidence="2">The sequence shown here is derived from an EMBL/GenBank/DDBJ whole genome shotgun (WGS) entry which is preliminary data.</text>
</comment>